<keyword evidence="2" id="KW-1185">Reference proteome</keyword>
<protein>
    <submittedName>
        <fullName evidence="1">Uncharacterized protein</fullName>
    </submittedName>
</protein>
<dbReference type="Proteomes" id="UP001279734">
    <property type="component" value="Unassembled WGS sequence"/>
</dbReference>
<comment type="caution">
    <text evidence="1">The sequence shown here is derived from an EMBL/GenBank/DDBJ whole genome shotgun (WGS) entry which is preliminary data.</text>
</comment>
<reference evidence="1" key="1">
    <citation type="submission" date="2023-05" db="EMBL/GenBank/DDBJ databases">
        <title>Nepenthes gracilis genome sequencing.</title>
        <authorList>
            <person name="Fukushima K."/>
        </authorList>
    </citation>
    <scope>NUCLEOTIDE SEQUENCE</scope>
    <source>
        <strain evidence="1">SING2019-196</strain>
    </source>
</reference>
<accession>A0AAD3T3F2</accession>
<evidence type="ECO:0000313" key="1">
    <source>
        <dbReference type="EMBL" id="GMH21081.1"/>
    </source>
</evidence>
<dbReference type="AlphaFoldDB" id="A0AAD3T3F2"/>
<name>A0AAD3T3F2_NEPGR</name>
<sequence>MACCWCADGFCSVSREQGWKGCFLHLLYCEEGMKELWSRWMVSAGVCWFRRHRILLFDCVEVEWQFCPYLRGSSDFISPAKCCIGYCTRLLGVDCMELVAIMDWEFPPCPWISPCGIGY</sequence>
<proteinExistence type="predicted"/>
<evidence type="ECO:0000313" key="2">
    <source>
        <dbReference type="Proteomes" id="UP001279734"/>
    </source>
</evidence>
<gene>
    <name evidence="1" type="ORF">Nepgr_022923</name>
</gene>
<organism evidence="1 2">
    <name type="scientific">Nepenthes gracilis</name>
    <name type="common">Slender pitcher plant</name>
    <dbReference type="NCBI Taxonomy" id="150966"/>
    <lineage>
        <taxon>Eukaryota</taxon>
        <taxon>Viridiplantae</taxon>
        <taxon>Streptophyta</taxon>
        <taxon>Embryophyta</taxon>
        <taxon>Tracheophyta</taxon>
        <taxon>Spermatophyta</taxon>
        <taxon>Magnoliopsida</taxon>
        <taxon>eudicotyledons</taxon>
        <taxon>Gunneridae</taxon>
        <taxon>Pentapetalae</taxon>
        <taxon>Caryophyllales</taxon>
        <taxon>Nepenthaceae</taxon>
        <taxon>Nepenthes</taxon>
    </lineage>
</organism>
<dbReference type="EMBL" id="BSYO01000022">
    <property type="protein sequence ID" value="GMH21081.1"/>
    <property type="molecule type" value="Genomic_DNA"/>
</dbReference>